<reference evidence="3 4" key="1">
    <citation type="submission" date="2019-09" db="EMBL/GenBank/DDBJ databases">
        <title>Genome sequence of Rhodovastum atsumiense, a diverse member of the Acetobacteraceae family of non-sulfur purple photosynthetic bacteria.</title>
        <authorList>
            <person name="Meyer T."/>
            <person name="Kyndt J."/>
        </authorList>
    </citation>
    <scope>NUCLEOTIDE SEQUENCE [LARGE SCALE GENOMIC DNA]</scope>
    <source>
        <strain evidence="3 4">DSM 21279</strain>
    </source>
</reference>
<feature type="domain" description="Transcription elongation factor GreA/GreB C-terminal" evidence="1">
    <location>
        <begin position="58"/>
        <end position="133"/>
    </location>
</feature>
<dbReference type="InterPro" id="IPR036953">
    <property type="entry name" value="GreA/GreB_C_sf"/>
</dbReference>
<dbReference type="SUPFAM" id="SSF54534">
    <property type="entry name" value="FKBP-like"/>
    <property type="match status" value="1"/>
</dbReference>
<dbReference type="GO" id="GO:0016301">
    <property type="term" value="F:kinase activity"/>
    <property type="evidence" value="ECO:0007669"/>
    <property type="project" value="UniProtKB-KW"/>
</dbReference>
<dbReference type="Gene3D" id="1.10.286.20">
    <property type="match status" value="1"/>
</dbReference>
<dbReference type="RefSeq" id="WP_150040797.1">
    <property type="nucleotide sequence ID" value="NZ_OW485601.1"/>
</dbReference>
<dbReference type="AlphaFoldDB" id="A0A5M6IW50"/>
<dbReference type="NCBIfam" id="NF004396">
    <property type="entry name" value="PRK05753.1"/>
    <property type="match status" value="1"/>
</dbReference>
<dbReference type="InterPro" id="IPR023459">
    <property type="entry name" value="Tscrpt_elong_fac_GreA/B_fam"/>
</dbReference>
<dbReference type="GO" id="GO:0003677">
    <property type="term" value="F:DNA binding"/>
    <property type="evidence" value="ECO:0007669"/>
    <property type="project" value="InterPro"/>
</dbReference>
<keyword evidence="3" id="KW-0418">Kinase</keyword>
<feature type="domain" description="Regulator of nucleoside diphosphate kinase N-terminal" evidence="2">
    <location>
        <begin position="12"/>
        <end position="52"/>
    </location>
</feature>
<dbReference type="PANTHER" id="PTHR30437:SF5">
    <property type="entry name" value="REGULATOR OF NUCLEOSIDE DIPHOSPHATE KINASE"/>
    <property type="match status" value="1"/>
</dbReference>
<sequence>MNETARADAMRPPLLMSVEDHTRLVALAEAAVRRSPLVARLLMEEVDRADVVPAGQMPAGIVTVGSVVEFGEASTGETRRVRVVLPGEADIAAGRISVLSLVGAGLIGLAEGQSIDWPTQDGRIRRLTVLSVDAASSDAAEAGTAAVVT</sequence>
<dbReference type="InterPro" id="IPR029462">
    <property type="entry name" value="Rnk_N"/>
</dbReference>
<keyword evidence="4" id="KW-1185">Reference proteome</keyword>
<dbReference type="OrthoDB" id="192847at2"/>
<name>A0A5M6IW50_9PROT</name>
<gene>
    <name evidence="3" type="ORF">F1189_11035</name>
</gene>
<dbReference type="GO" id="GO:0070063">
    <property type="term" value="F:RNA polymerase binding"/>
    <property type="evidence" value="ECO:0007669"/>
    <property type="project" value="InterPro"/>
</dbReference>
<dbReference type="InterPro" id="IPR001437">
    <property type="entry name" value="Tscrpt_elong_fac_GreA/B_C"/>
</dbReference>
<comment type="caution">
    <text evidence="3">The sequence shown here is derived from an EMBL/GenBank/DDBJ whole genome shotgun (WGS) entry which is preliminary data.</text>
</comment>
<dbReference type="GO" id="GO:0006354">
    <property type="term" value="P:DNA-templated transcription elongation"/>
    <property type="evidence" value="ECO:0007669"/>
    <property type="project" value="TreeGrafter"/>
</dbReference>
<dbReference type="Proteomes" id="UP000325255">
    <property type="component" value="Unassembled WGS sequence"/>
</dbReference>
<dbReference type="Pfam" id="PF01272">
    <property type="entry name" value="GreA_GreB"/>
    <property type="match status" value="1"/>
</dbReference>
<keyword evidence="3" id="KW-0808">Transferase</keyword>
<evidence type="ECO:0000313" key="4">
    <source>
        <dbReference type="Proteomes" id="UP000325255"/>
    </source>
</evidence>
<evidence type="ECO:0000313" key="3">
    <source>
        <dbReference type="EMBL" id="KAA5612189.1"/>
    </source>
</evidence>
<accession>A0A5M6IW50</accession>
<dbReference type="PANTHER" id="PTHR30437">
    <property type="entry name" value="TRANSCRIPTION ELONGATION FACTOR GREA"/>
    <property type="match status" value="1"/>
</dbReference>
<proteinExistence type="predicted"/>
<organism evidence="3 4">
    <name type="scientific">Rhodovastum atsumiense</name>
    <dbReference type="NCBI Taxonomy" id="504468"/>
    <lineage>
        <taxon>Bacteria</taxon>
        <taxon>Pseudomonadati</taxon>
        <taxon>Pseudomonadota</taxon>
        <taxon>Alphaproteobacteria</taxon>
        <taxon>Acetobacterales</taxon>
        <taxon>Acetobacteraceae</taxon>
        <taxon>Rhodovastum</taxon>
    </lineage>
</organism>
<dbReference type="EMBL" id="VWPK01000014">
    <property type="protein sequence ID" value="KAA5612189.1"/>
    <property type="molecule type" value="Genomic_DNA"/>
</dbReference>
<evidence type="ECO:0000259" key="2">
    <source>
        <dbReference type="Pfam" id="PF14760"/>
    </source>
</evidence>
<evidence type="ECO:0000259" key="1">
    <source>
        <dbReference type="Pfam" id="PF01272"/>
    </source>
</evidence>
<protein>
    <submittedName>
        <fullName evidence="3">Nucleoside diphosphate kinase regulator</fullName>
    </submittedName>
</protein>
<dbReference type="GO" id="GO:0032784">
    <property type="term" value="P:regulation of DNA-templated transcription elongation"/>
    <property type="evidence" value="ECO:0007669"/>
    <property type="project" value="InterPro"/>
</dbReference>
<dbReference type="Gene3D" id="3.10.50.30">
    <property type="entry name" value="Transcription elongation factor, GreA/GreB, C-terminal domain"/>
    <property type="match status" value="1"/>
</dbReference>
<dbReference type="Pfam" id="PF14760">
    <property type="entry name" value="Rnk_N"/>
    <property type="match status" value="1"/>
</dbReference>